<keyword evidence="3" id="KW-1185">Reference proteome</keyword>
<keyword evidence="1" id="KW-1133">Transmembrane helix</keyword>
<evidence type="ECO:0000313" key="3">
    <source>
        <dbReference type="Proteomes" id="UP001359559"/>
    </source>
</evidence>
<evidence type="ECO:0000313" key="2">
    <source>
        <dbReference type="EMBL" id="KAK7280048.1"/>
    </source>
</evidence>
<accession>A0AAN9FVZ9</accession>
<evidence type="ECO:0000256" key="1">
    <source>
        <dbReference type="SAM" id="Phobius"/>
    </source>
</evidence>
<comment type="caution">
    <text evidence="2">The sequence shown here is derived from an EMBL/GenBank/DDBJ whole genome shotgun (WGS) entry which is preliminary data.</text>
</comment>
<reference evidence="2 3" key="1">
    <citation type="submission" date="2024-01" db="EMBL/GenBank/DDBJ databases">
        <title>The genomes of 5 underutilized Papilionoideae crops provide insights into root nodulation and disease resistance.</title>
        <authorList>
            <person name="Yuan L."/>
        </authorList>
    </citation>
    <scope>NUCLEOTIDE SEQUENCE [LARGE SCALE GENOMIC DNA]</scope>
    <source>
        <strain evidence="2">LY-2023</strain>
        <tissue evidence="2">Leaf</tissue>
    </source>
</reference>
<name>A0AAN9FVZ9_CLITE</name>
<protein>
    <submittedName>
        <fullName evidence="2">Uncharacterized protein</fullName>
    </submittedName>
</protein>
<keyword evidence="1" id="KW-0472">Membrane</keyword>
<gene>
    <name evidence="2" type="ORF">RJT34_25110</name>
</gene>
<keyword evidence="1" id="KW-0812">Transmembrane</keyword>
<proteinExistence type="predicted"/>
<sequence>MFTFLAQTGDLDKRKRIQDPCILEEIIKPELGRYGLCEEEVNSSWDAVIFVVLSLIVVLVMDSGRRHCIPVVLAIDRYCDGYVTDCYCVGRSGTLCLPLPLPLTVFVIAIAMLVFLPVAMLVVLVLCLQLPLSLTVAIAIAIDCVCHCHCHCHVSRSGLRL</sequence>
<feature type="transmembrane region" description="Helical" evidence="1">
    <location>
        <begin position="43"/>
        <end position="61"/>
    </location>
</feature>
<dbReference type="EMBL" id="JAYKXN010000006">
    <property type="protein sequence ID" value="KAK7280048.1"/>
    <property type="molecule type" value="Genomic_DNA"/>
</dbReference>
<dbReference type="Proteomes" id="UP001359559">
    <property type="component" value="Unassembled WGS sequence"/>
</dbReference>
<feature type="transmembrane region" description="Helical" evidence="1">
    <location>
        <begin position="101"/>
        <end position="126"/>
    </location>
</feature>
<dbReference type="AlphaFoldDB" id="A0AAN9FVZ9"/>
<organism evidence="2 3">
    <name type="scientific">Clitoria ternatea</name>
    <name type="common">Butterfly pea</name>
    <dbReference type="NCBI Taxonomy" id="43366"/>
    <lineage>
        <taxon>Eukaryota</taxon>
        <taxon>Viridiplantae</taxon>
        <taxon>Streptophyta</taxon>
        <taxon>Embryophyta</taxon>
        <taxon>Tracheophyta</taxon>
        <taxon>Spermatophyta</taxon>
        <taxon>Magnoliopsida</taxon>
        <taxon>eudicotyledons</taxon>
        <taxon>Gunneridae</taxon>
        <taxon>Pentapetalae</taxon>
        <taxon>rosids</taxon>
        <taxon>fabids</taxon>
        <taxon>Fabales</taxon>
        <taxon>Fabaceae</taxon>
        <taxon>Papilionoideae</taxon>
        <taxon>50 kb inversion clade</taxon>
        <taxon>NPAAA clade</taxon>
        <taxon>indigoferoid/millettioid clade</taxon>
        <taxon>Phaseoleae</taxon>
        <taxon>Clitoria</taxon>
    </lineage>
</organism>